<dbReference type="EMBL" id="FMYP01000046">
    <property type="protein sequence ID" value="SDC71949.1"/>
    <property type="molecule type" value="Genomic_DNA"/>
</dbReference>
<dbReference type="Proteomes" id="UP000199452">
    <property type="component" value="Unassembled WGS sequence"/>
</dbReference>
<keyword evidence="2" id="KW-1185">Reference proteome</keyword>
<name>A0A1G6NVY0_9BACT</name>
<dbReference type="RefSeq" id="WP_092439294.1">
    <property type="nucleotide sequence ID" value="NZ_FMYP01000046.1"/>
</dbReference>
<accession>A0A1G6NVY0</accession>
<evidence type="ECO:0000313" key="2">
    <source>
        <dbReference type="Proteomes" id="UP000199452"/>
    </source>
</evidence>
<evidence type="ECO:0000313" key="1">
    <source>
        <dbReference type="EMBL" id="SDC71949.1"/>
    </source>
</evidence>
<dbReference type="AlphaFoldDB" id="A0A1G6NVY0"/>
<protein>
    <submittedName>
        <fullName evidence="1">Uncharacterized protein</fullName>
    </submittedName>
</protein>
<dbReference type="STRING" id="1640674.SAMN05216323_104613"/>
<sequence length="198" mass="23646">MENKYTIVEENPSLFWTETAEAIGGVFTTRMQEQRFGDYYFDLHLLQISKPHRGLIIELNSCFLIAPNILNEYHLDDLRIESFIPDQVSFFLHYFPKGVYDKIFWHNKPHSGFKDFDKVIGFETNRLWELRKFFANNAVRDLIQNDFYSRFNVRYENEMLIVKNQSTQLILNKEILLAEYQKFVLFIDGLIDAKLIKL</sequence>
<organism evidence="1 2">
    <name type="scientific">Williamwhitmania taraxaci</name>
    <dbReference type="NCBI Taxonomy" id="1640674"/>
    <lineage>
        <taxon>Bacteria</taxon>
        <taxon>Pseudomonadati</taxon>
        <taxon>Bacteroidota</taxon>
        <taxon>Bacteroidia</taxon>
        <taxon>Bacteroidales</taxon>
        <taxon>Williamwhitmaniaceae</taxon>
        <taxon>Williamwhitmania</taxon>
    </lineage>
</organism>
<proteinExistence type="predicted"/>
<reference evidence="1 2" key="1">
    <citation type="submission" date="2016-09" db="EMBL/GenBank/DDBJ databases">
        <authorList>
            <person name="Capua I."/>
            <person name="De Benedictis P."/>
            <person name="Joannis T."/>
            <person name="Lombin L.H."/>
            <person name="Cattoli G."/>
        </authorList>
    </citation>
    <scope>NUCLEOTIDE SEQUENCE [LARGE SCALE GENOMIC DNA]</scope>
    <source>
        <strain evidence="1 2">A7P-90m</strain>
    </source>
</reference>
<gene>
    <name evidence="1" type="ORF">SAMN05216323_104613</name>
</gene>
<dbReference type="OrthoDB" id="9844139at2"/>